<dbReference type="PANTHER" id="PTHR15574">
    <property type="entry name" value="WD REPEAT DOMAIN-CONTAINING FAMILY"/>
    <property type="match status" value="1"/>
</dbReference>
<dbReference type="InterPro" id="IPR019775">
    <property type="entry name" value="WD40_repeat_CS"/>
</dbReference>
<comment type="caution">
    <text evidence="5">The sequence shown here is derived from an EMBL/GenBank/DDBJ whole genome shotgun (WGS) entry which is preliminary data.</text>
</comment>
<dbReference type="PROSITE" id="PS50294">
    <property type="entry name" value="WD_REPEATS_REGION"/>
    <property type="match status" value="2"/>
</dbReference>
<dbReference type="InterPro" id="IPR001680">
    <property type="entry name" value="WD40_rpt"/>
</dbReference>
<feature type="region of interest" description="Disordered" evidence="4">
    <location>
        <begin position="520"/>
        <end position="549"/>
    </location>
</feature>
<organism evidence="5 6">
    <name type="scientific">Batillaria attramentaria</name>
    <dbReference type="NCBI Taxonomy" id="370345"/>
    <lineage>
        <taxon>Eukaryota</taxon>
        <taxon>Metazoa</taxon>
        <taxon>Spiralia</taxon>
        <taxon>Lophotrochozoa</taxon>
        <taxon>Mollusca</taxon>
        <taxon>Gastropoda</taxon>
        <taxon>Caenogastropoda</taxon>
        <taxon>Sorbeoconcha</taxon>
        <taxon>Cerithioidea</taxon>
        <taxon>Batillariidae</taxon>
        <taxon>Batillaria</taxon>
    </lineage>
</organism>
<evidence type="ECO:0008006" key="7">
    <source>
        <dbReference type="Google" id="ProtNLM"/>
    </source>
</evidence>
<evidence type="ECO:0000256" key="4">
    <source>
        <dbReference type="SAM" id="MobiDB-lite"/>
    </source>
</evidence>
<sequence length="830" mass="92264">MASRREGRFSQVPWHNPLRYITARAESVPWSSHHRLVRERLLVAKSLYRRDLKAHYGCVNAIEFSNDGLFIVSGGDDRRVLMWNVEKALSDIGEPCAMKGEHNSNIFCLAINSSNSKMYSGGNDEQVVVHDIASGQTVDVFLHEEAVYGLSADPNNDNIFASACDDGRVLIYDTREPASTDPFVLASYTSSMHAVMYNPMEPRLLVTANAKEGVGLWDIRKPRSCVLRYGGRYLQQSCMSVRINARGSHLVALRRRLPPVLYELGSTHPLCDLDHDGYYNSCTMKSCSFAGPNDEYVLSGSDDFNLYMWKIPEDLTQRVYVKEAHMILHGHRSIVNQVRYDRHSGLIISSGVEKVIKLWSPFPLNNGSGGVSPQWESAFVERPVYTHEEYINLVLRSGLVMSHDYSSQSIEEDPRMMAFFDSLVQRELEYWSSDEDLSSNEIELYDSILQATRRSQQLEAEENSNNENDGQPGGAGGGHSSDSSDNSEFSPFTLAFASVMATHETDASLSRVLDAHDESERLRSTLGDGSEPSRGRTSRRSNRKSISEIIAQNRKEVMRAAEQRHRSMRSSHNLHANLLSSMSSESDSDDQAPGPSVRTDLDIGHVLNKRSAQQQRAAYQLKRLQALRTRLVTSDTDNSGEESPPRRKRARLGSNSSREEVVTENMKNSHESSDRASVHVKSVENGADTHGVTTQIQSSKGRSGFEHEAGPYLQQADGPGMSNHHVSAAASSHTEPTASTSGTCFTRCTSSSEDTTIADRSGVSGSSAETNHIDGHHGNSGPGQDGDDQSDGESSQPVWTEFKKLKKRLERARRYYRQRTSNHADSSDSD</sequence>
<protein>
    <recommendedName>
        <fullName evidence="7">DDB1- and CUL4-associated factor 5</fullName>
    </recommendedName>
</protein>
<keyword evidence="2" id="KW-0677">Repeat</keyword>
<dbReference type="SUPFAM" id="SSF50978">
    <property type="entry name" value="WD40 repeat-like"/>
    <property type="match status" value="1"/>
</dbReference>
<proteinExistence type="predicted"/>
<gene>
    <name evidence="5" type="ORF">BaRGS_00020323</name>
</gene>
<evidence type="ECO:0000256" key="2">
    <source>
        <dbReference type="ARBA" id="ARBA00022737"/>
    </source>
</evidence>
<dbReference type="AlphaFoldDB" id="A0ABD0KMS6"/>
<feature type="compositionally biased region" description="Polar residues" evidence="4">
    <location>
        <begin position="734"/>
        <end position="755"/>
    </location>
</feature>
<evidence type="ECO:0000256" key="1">
    <source>
        <dbReference type="ARBA" id="ARBA00022574"/>
    </source>
</evidence>
<feature type="region of interest" description="Disordered" evidence="4">
    <location>
        <begin position="581"/>
        <end position="601"/>
    </location>
</feature>
<feature type="compositionally biased region" description="Basic and acidic residues" evidence="4">
    <location>
        <begin position="657"/>
        <end position="677"/>
    </location>
</feature>
<dbReference type="EMBL" id="JACVVK020000151">
    <property type="protein sequence ID" value="KAK7488349.1"/>
    <property type="molecule type" value="Genomic_DNA"/>
</dbReference>
<dbReference type="InterPro" id="IPR036322">
    <property type="entry name" value="WD40_repeat_dom_sf"/>
</dbReference>
<keyword evidence="6" id="KW-1185">Reference proteome</keyword>
<reference evidence="5 6" key="1">
    <citation type="journal article" date="2023" name="Sci. Data">
        <title>Genome assembly of the Korean intertidal mud-creeper Batillaria attramentaria.</title>
        <authorList>
            <person name="Patra A.K."/>
            <person name="Ho P.T."/>
            <person name="Jun S."/>
            <person name="Lee S.J."/>
            <person name="Kim Y."/>
            <person name="Won Y.J."/>
        </authorList>
    </citation>
    <scope>NUCLEOTIDE SEQUENCE [LARGE SCALE GENOMIC DNA]</scope>
    <source>
        <strain evidence="5">Wonlab-2016</strain>
    </source>
</reference>
<feature type="compositionally biased region" description="Low complexity" evidence="4">
    <location>
        <begin position="724"/>
        <end position="733"/>
    </location>
</feature>
<dbReference type="SMART" id="SM00320">
    <property type="entry name" value="WD40"/>
    <property type="match status" value="6"/>
</dbReference>
<dbReference type="PANTHER" id="PTHR15574:SF43">
    <property type="entry name" value="DDB1- AND CUL4-ASSOCIATED FACTOR 5"/>
    <property type="match status" value="1"/>
</dbReference>
<dbReference type="Proteomes" id="UP001519460">
    <property type="component" value="Unassembled WGS sequence"/>
</dbReference>
<feature type="repeat" description="WD" evidence="3">
    <location>
        <begin position="52"/>
        <end position="86"/>
    </location>
</feature>
<dbReference type="PROSITE" id="PS50082">
    <property type="entry name" value="WD_REPEATS_2"/>
    <property type="match status" value="2"/>
</dbReference>
<dbReference type="InterPro" id="IPR045151">
    <property type="entry name" value="DCAF8"/>
</dbReference>
<feature type="region of interest" description="Disordered" evidence="4">
    <location>
        <begin position="630"/>
        <end position="803"/>
    </location>
</feature>
<feature type="compositionally biased region" description="Polar residues" evidence="4">
    <location>
        <begin position="691"/>
        <end position="701"/>
    </location>
</feature>
<dbReference type="PROSITE" id="PS00678">
    <property type="entry name" value="WD_REPEATS_1"/>
    <property type="match status" value="1"/>
</dbReference>
<evidence type="ECO:0000256" key="3">
    <source>
        <dbReference type="PROSITE-ProRule" id="PRU00221"/>
    </source>
</evidence>
<evidence type="ECO:0000313" key="6">
    <source>
        <dbReference type="Proteomes" id="UP001519460"/>
    </source>
</evidence>
<keyword evidence="1 3" id="KW-0853">WD repeat</keyword>
<feature type="region of interest" description="Disordered" evidence="4">
    <location>
        <begin position="454"/>
        <end position="488"/>
    </location>
</feature>
<name>A0ABD0KMS6_9CAEN</name>
<evidence type="ECO:0000313" key="5">
    <source>
        <dbReference type="EMBL" id="KAK7488349.1"/>
    </source>
</evidence>
<accession>A0ABD0KMS6</accession>
<dbReference type="InterPro" id="IPR015943">
    <property type="entry name" value="WD40/YVTN_repeat-like_dom_sf"/>
</dbReference>
<dbReference type="Pfam" id="PF00400">
    <property type="entry name" value="WD40"/>
    <property type="match status" value="4"/>
</dbReference>
<feature type="repeat" description="WD" evidence="3">
    <location>
        <begin position="328"/>
        <end position="360"/>
    </location>
</feature>
<dbReference type="Gene3D" id="2.130.10.10">
    <property type="entry name" value="YVTN repeat-like/Quinoprotein amine dehydrogenase"/>
    <property type="match status" value="3"/>
</dbReference>